<evidence type="ECO:0000256" key="1">
    <source>
        <dbReference type="SAM" id="Phobius"/>
    </source>
</evidence>
<keyword evidence="1" id="KW-0812">Transmembrane</keyword>
<reference evidence="2" key="1">
    <citation type="submission" date="2021-02" db="EMBL/GenBank/DDBJ databases">
        <authorList>
            <person name="Dougan E. K."/>
            <person name="Rhodes N."/>
            <person name="Thang M."/>
            <person name="Chan C."/>
        </authorList>
    </citation>
    <scope>NUCLEOTIDE SEQUENCE</scope>
</reference>
<dbReference type="EMBL" id="CAJNDS010001890">
    <property type="protein sequence ID" value="CAE7287538.1"/>
    <property type="molecule type" value="Genomic_DNA"/>
</dbReference>
<comment type="caution">
    <text evidence="2">The sequence shown here is derived from an EMBL/GenBank/DDBJ whole genome shotgun (WGS) entry which is preliminary data.</text>
</comment>
<dbReference type="Proteomes" id="UP000604046">
    <property type="component" value="Unassembled WGS sequence"/>
</dbReference>
<feature type="transmembrane region" description="Helical" evidence="1">
    <location>
        <begin position="278"/>
        <end position="297"/>
    </location>
</feature>
<evidence type="ECO:0000313" key="3">
    <source>
        <dbReference type="Proteomes" id="UP000604046"/>
    </source>
</evidence>
<sequence length="517" mass="57407">MSASSLELQVSWGVPCEFPEGRASKHSAVPCTSETAASEEDQNHLLEPFIELMSQMKATRPQHLRGIRAFRVLQRAPCSWRRGRLHQLYALSEAAHELDEFWSHSWQTRPVFKYTNVLFLNNGLPAFAVGTLCAVVFFCLRASGSVSWQNLCVPCGAVGYYLTLLLWRRRKLVFLDAACIHQTDKTLKAEGILSLGAILKCSRSLVVLWDETYVSRLWCMFEMAAFLRSHKHREQERHASVVICPVLVGPALLLGNLGASIMLTIFKASEGPFGPRRLPIIGILAFPCLTLLAYVVLKHSRSIEAMQAQVRCFTIKDSSSSCCAVGHSDPDTVCDRDIILRCIAAWFGTTEHFESTVRSTLLTALIHQLANRTFSYWRIVQASCPVGWVFLDYISQDPPETASLLCRAVNYWLLLLPSTAVVMLRLTYKSRHLCEGLVGQLLLSIGLVGCWVLLCGSLLMLNEFILPELLGGSLRGALVGLFVMGILNLWLWRCLPAIRASPSAPADGASSHSLSSL</sequence>
<keyword evidence="3" id="KW-1185">Reference proteome</keyword>
<gene>
    <name evidence="2" type="ORF">SNAT2548_LOCUS15198</name>
</gene>
<proteinExistence type="predicted"/>
<keyword evidence="1" id="KW-0472">Membrane</keyword>
<feature type="transmembrane region" description="Helical" evidence="1">
    <location>
        <begin position="473"/>
        <end position="492"/>
    </location>
</feature>
<dbReference type="AlphaFoldDB" id="A0A812MZ86"/>
<organism evidence="2 3">
    <name type="scientific">Symbiodinium natans</name>
    <dbReference type="NCBI Taxonomy" id="878477"/>
    <lineage>
        <taxon>Eukaryota</taxon>
        <taxon>Sar</taxon>
        <taxon>Alveolata</taxon>
        <taxon>Dinophyceae</taxon>
        <taxon>Suessiales</taxon>
        <taxon>Symbiodiniaceae</taxon>
        <taxon>Symbiodinium</taxon>
    </lineage>
</organism>
<accession>A0A812MZ86</accession>
<feature type="transmembrane region" description="Helical" evidence="1">
    <location>
        <begin position="241"/>
        <end position="266"/>
    </location>
</feature>
<dbReference type="OrthoDB" id="410459at2759"/>
<feature type="transmembrane region" description="Helical" evidence="1">
    <location>
        <begin position="440"/>
        <end position="461"/>
    </location>
</feature>
<feature type="transmembrane region" description="Helical" evidence="1">
    <location>
        <begin position="146"/>
        <end position="167"/>
    </location>
</feature>
<feature type="transmembrane region" description="Helical" evidence="1">
    <location>
        <begin position="117"/>
        <end position="140"/>
    </location>
</feature>
<keyword evidence="1" id="KW-1133">Transmembrane helix</keyword>
<protein>
    <submittedName>
        <fullName evidence="2">Uncharacterized protein</fullName>
    </submittedName>
</protein>
<name>A0A812MZ86_9DINO</name>
<evidence type="ECO:0000313" key="2">
    <source>
        <dbReference type="EMBL" id="CAE7287538.1"/>
    </source>
</evidence>